<organism evidence="1 2">
    <name type="scientific">Maribacter litopenaei</name>
    <dbReference type="NCBI Taxonomy" id="2976127"/>
    <lineage>
        <taxon>Bacteria</taxon>
        <taxon>Pseudomonadati</taxon>
        <taxon>Bacteroidota</taxon>
        <taxon>Flavobacteriia</taxon>
        <taxon>Flavobacteriales</taxon>
        <taxon>Flavobacteriaceae</taxon>
        <taxon>Maribacter</taxon>
    </lineage>
</organism>
<proteinExistence type="predicted"/>
<accession>A0ABY5Y5A0</accession>
<dbReference type="InterPro" id="IPR017853">
    <property type="entry name" value="GH"/>
</dbReference>
<keyword evidence="1" id="KW-0378">Hydrolase</keyword>
<dbReference type="EMBL" id="CP104205">
    <property type="protein sequence ID" value="UWX54173.1"/>
    <property type="molecule type" value="Genomic_DNA"/>
</dbReference>
<dbReference type="Gene3D" id="3.20.20.80">
    <property type="entry name" value="Glycosidases"/>
    <property type="match status" value="1"/>
</dbReference>
<dbReference type="RefSeq" id="WP_260571875.1">
    <property type="nucleotide sequence ID" value="NZ_CP104205.1"/>
</dbReference>
<name>A0ABY5Y5A0_9FLAO</name>
<dbReference type="Proteomes" id="UP001059209">
    <property type="component" value="Chromosome"/>
</dbReference>
<gene>
    <name evidence="1" type="ORF">NYZ99_14360</name>
</gene>
<evidence type="ECO:0000313" key="2">
    <source>
        <dbReference type="Proteomes" id="UP001059209"/>
    </source>
</evidence>
<sequence>MTIHPKSGAKNKGKFIGLVEPNSIGPGDVKTGIDHLKELGITHVHLLPSFDHYSIDETNLNTPQYNWGYDPKNYNVPEGSYATDPYDATVKIKEFKQMVKAFHDQGIGVIRMLFITILEKRGNHYLIKRFQGIITVTTKMVVIQMRPRAATKRHPKDP</sequence>
<dbReference type="GO" id="GO:0016787">
    <property type="term" value="F:hydrolase activity"/>
    <property type="evidence" value="ECO:0007669"/>
    <property type="project" value="UniProtKB-KW"/>
</dbReference>
<evidence type="ECO:0000313" key="1">
    <source>
        <dbReference type="EMBL" id="UWX54173.1"/>
    </source>
</evidence>
<dbReference type="PANTHER" id="PTHR43002">
    <property type="entry name" value="GLYCOGEN DEBRANCHING ENZYME"/>
    <property type="match status" value="1"/>
</dbReference>
<reference evidence="1" key="1">
    <citation type="submission" date="2022-09" db="EMBL/GenBank/DDBJ databases">
        <title>Maribacter litopenaei sp. nov., isolated from the intestinal tract of the Pacific White Shrimp, Litopenaeus vannamei.</title>
        <authorList>
            <person name="Kim S.Y."/>
            <person name="Hwang C.Y."/>
        </authorList>
    </citation>
    <scope>NUCLEOTIDE SEQUENCE</scope>
    <source>
        <strain evidence="1">HL-LV01</strain>
    </source>
</reference>
<dbReference type="SUPFAM" id="SSF51445">
    <property type="entry name" value="(Trans)glycosidases"/>
    <property type="match status" value="1"/>
</dbReference>
<protein>
    <submittedName>
        <fullName evidence="1">Alpha-amylase family glycosyl hydrolase</fullName>
    </submittedName>
</protein>
<keyword evidence="2" id="KW-1185">Reference proteome</keyword>